<dbReference type="Pfam" id="PF01520">
    <property type="entry name" value="Amidase_3"/>
    <property type="match status" value="1"/>
</dbReference>
<dbReference type="AlphaFoldDB" id="A0A126T7U5"/>
<dbReference type="Gene3D" id="3.10.350.10">
    <property type="entry name" value="LysM domain"/>
    <property type="match status" value="1"/>
</dbReference>
<feature type="chain" id="PRO_5007274553" description="N-acetylmuramoyl-L-alanine amidase" evidence="4">
    <location>
        <begin position="26"/>
        <end position="521"/>
    </location>
</feature>
<dbReference type="EC" id="3.5.1.28" evidence="2"/>
<keyword evidence="4" id="KW-0732">Signal</keyword>
<dbReference type="PANTHER" id="PTHR30404:SF0">
    <property type="entry name" value="N-ACETYLMURAMOYL-L-ALANINE AMIDASE AMIC"/>
    <property type="match status" value="1"/>
</dbReference>
<reference evidence="6 7" key="1">
    <citation type="journal article" date="2015" name="Environ. Microbiol.">
        <title>Methane oxidation coupled to nitrate reduction under hypoxia by the Gammaproteobacterium Methylomonas denitrificans, sp. nov. type strain FJG1.</title>
        <authorList>
            <person name="Kits K.D."/>
            <person name="Klotz M.G."/>
            <person name="Stein L.Y."/>
        </authorList>
    </citation>
    <scope>NUCLEOTIDE SEQUENCE [LARGE SCALE GENOMIC DNA]</scope>
    <source>
        <strain evidence="6 7">FJG1</strain>
    </source>
</reference>
<dbReference type="CDD" id="cd00118">
    <property type="entry name" value="LysM"/>
    <property type="match status" value="1"/>
</dbReference>
<dbReference type="InterPro" id="IPR018392">
    <property type="entry name" value="LysM"/>
</dbReference>
<dbReference type="GO" id="GO:0009253">
    <property type="term" value="P:peptidoglycan catabolic process"/>
    <property type="evidence" value="ECO:0007669"/>
    <property type="project" value="InterPro"/>
</dbReference>
<dbReference type="STRING" id="1538553.JT25_017025"/>
<organism evidence="6 7">
    <name type="scientific">Methylomonas denitrificans</name>
    <dbReference type="NCBI Taxonomy" id="1538553"/>
    <lineage>
        <taxon>Bacteria</taxon>
        <taxon>Pseudomonadati</taxon>
        <taxon>Pseudomonadota</taxon>
        <taxon>Gammaproteobacteria</taxon>
        <taxon>Methylococcales</taxon>
        <taxon>Methylococcaceae</taxon>
        <taxon>Methylomonas</taxon>
    </lineage>
</organism>
<evidence type="ECO:0000313" key="6">
    <source>
        <dbReference type="EMBL" id="AMK78165.1"/>
    </source>
</evidence>
<evidence type="ECO:0000256" key="3">
    <source>
        <dbReference type="ARBA" id="ARBA00022801"/>
    </source>
</evidence>
<dbReference type="Gene3D" id="2.60.40.3500">
    <property type="match status" value="1"/>
</dbReference>
<evidence type="ECO:0000256" key="4">
    <source>
        <dbReference type="SAM" id="SignalP"/>
    </source>
</evidence>
<dbReference type="InterPro" id="IPR050695">
    <property type="entry name" value="N-acetylmuramoyl_amidase_3"/>
</dbReference>
<evidence type="ECO:0000259" key="5">
    <source>
        <dbReference type="PROSITE" id="PS51782"/>
    </source>
</evidence>
<dbReference type="CDD" id="cd02696">
    <property type="entry name" value="MurNAc-LAA"/>
    <property type="match status" value="1"/>
</dbReference>
<evidence type="ECO:0000313" key="7">
    <source>
        <dbReference type="Proteomes" id="UP000030512"/>
    </source>
</evidence>
<dbReference type="GO" id="GO:0030288">
    <property type="term" value="C:outer membrane-bounded periplasmic space"/>
    <property type="evidence" value="ECO:0007669"/>
    <property type="project" value="TreeGrafter"/>
</dbReference>
<dbReference type="SMART" id="SM00257">
    <property type="entry name" value="LysM"/>
    <property type="match status" value="1"/>
</dbReference>
<dbReference type="SMART" id="SM00646">
    <property type="entry name" value="Ami_3"/>
    <property type="match status" value="1"/>
</dbReference>
<evidence type="ECO:0000256" key="2">
    <source>
        <dbReference type="ARBA" id="ARBA00011901"/>
    </source>
</evidence>
<feature type="signal peptide" evidence="4">
    <location>
        <begin position="1"/>
        <end position="25"/>
    </location>
</feature>
<dbReference type="Gene3D" id="3.40.630.40">
    <property type="entry name" value="Zn-dependent exopeptidases"/>
    <property type="match status" value="1"/>
</dbReference>
<dbReference type="Pfam" id="PF01476">
    <property type="entry name" value="LysM"/>
    <property type="match status" value="1"/>
</dbReference>
<dbReference type="Pfam" id="PF11741">
    <property type="entry name" value="AMIN"/>
    <property type="match status" value="1"/>
</dbReference>
<proteinExistence type="predicted"/>
<dbReference type="SUPFAM" id="SSF54106">
    <property type="entry name" value="LysM domain"/>
    <property type="match status" value="1"/>
</dbReference>
<keyword evidence="7" id="KW-1185">Reference proteome</keyword>
<dbReference type="PROSITE" id="PS51782">
    <property type="entry name" value="LYSM"/>
    <property type="match status" value="1"/>
</dbReference>
<dbReference type="PANTHER" id="PTHR30404">
    <property type="entry name" value="N-ACETYLMURAMOYL-L-ALANINE AMIDASE"/>
    <property type="match status" value="1"/>
</dbReference>
<comment type="catalytic activity">
    <reaction evidence="1">
        <text>Hydrolyzes the link between N-acetylmuramoyl residues and L-amino acid residues in certain cell-wall glycopeptides.</text>
        <dbReference type="EC" id="3.5.1.28"/>
    </reaction>
</comment>
<dbReference type="InterPro" id="IPR002508">
    <property type="entry name" value="MurNAc-LAA_cat"/>
</dbReference>
<evidence type="ECO:0000256" key="1">
    <source>
        <dbReference type="ARBA" id="ARBA00001561"/>
    </source>
</evidence>
<dbReference type="EMBL" id="CP014476">
    <property type="protein sequence ID" value="AMK78165.1"/>
    <property type="molecule type" value="Genomic_DNA"/>
</dbReference>
<keyword evidence="3 6" id="KW-0378">Hydrolase</keyword>
<feature type="domain" description="LysM" evidence="5">
    <location>
        <begin position="474"/>
        <end position="517"/>
    </location>
</feature>
<dbReference type="SUPFAM" id="SSF53187">
    <property type="entry name" value="Zn-dependent exopeptidases"/>
    <property type="match status" value="1"/>
</dbReference>
<dbReference type="OrthoDB" id="9806267at2"/>
<accession>A0A126T7U5</accession>
<dbReference type="GO" id="GO:0008745">
    <property type="term" value="F:N-acetylmuramoyl-L-alanine amidase activity"/>
    <property type="evidence" value="ECO:0007669"/>
    <property type="project" value="UniProtKB-EC"/>
</dbReference>
<name>A0A126T7U5_9GAMM</name>
<gene>
    <name evidence="6" type="ORF">JT25_017025</name>
</gene>
<dbReference type="InterPro" id="IPR021731">
    <property type="entry name" value="AMIN_dom"/>
</dbReference>
<dbReference type="InterPro" id="IPR036779">
    <property type="entry name" value="LysM_dom_sf"/>
</dbReference>
<dbReference type="KEGG" id="mdn:JT25_017025"/>
<protein>
    <recommendedName>
        <fullName evidence="2">N-acetylmuramoyl-L-alanine amidase</fullName>
        <ecNumber evidence="2">3.5.1.28</ecNumber>
    </recommendedName>
</protein>
<dbReference type="Proteomes" id="UP000030512">
    <property type="component" value="Chromosome"/>
</dbReference>
<sequence>MWGTQQMFRIFWIWGLLLPTFSAFAAQTELGAVSYSLANQLLVNLPSTVKHHAFVLRSPNRLVVDFVDAKMTQGLNQPAADHPLFGFARSAMRNNKDLRIVVELKADADAKVAMVGKNLQIDLAAKDQPAQPQLAAKPAEKAFTPVAAVKTEKPAAAPAVAVAEKADKSSKKSEITAKPVAVKSVAKAKGRNIIVAIDAGHGGKDIGAQGANGTQEKDVVFAIAKSLQGMVNSQPGMKAVMIRDGDYFVKLNERRRIARSAKADLFVSIHADAFSDSQAHGASVYTLASNGASSAGAGWLAASENAVDGGAGEDRDDTLTSVLMDLSNKAAKEASQNVGNKVLRSVKSVGHLHRSAVQKAGFVVLKSAEIPSILVETAFISNPEEERRLNTKAYQNKMASAVFSGIVGHFKQYAPADTMMAQLNRSGKSKAVQLAALAVDDNESVAKAKPEQKPVLAARELDAGPTVVASNSGTHHVINRGETLSGIAQQYGISMRALRMANAMNDGNVRIGQVLQIPRDS</sequence>